<dbReference type="InterPro" id="IPR004113">
    <property type="entry name" value="FAD-bd_oxidored_4_C"/>
</dbReference>
<protein>
    <recommendedName>
        <fullName evidence="4">FAD-binding oxidoreductase/transferase type 4 C-terminal domain-containing protein</fullName>
    </recommendedName>
</protein>
<proteinExistence type="predicted"/>
<accession>A0A099EZZ2</accession>
<keyword evidence="1" id="KW-0285">Flavoprotein</keyword>
<sequence>MRHPARGFQPAPYDASAGEDGPPRLAGRVEESMVSLREHVLESLIKEGRWQQFDISLPLGKVSQFVEELQASLSELENVRQHVIGHLGDGDLHLSVQAENSADIAKLVYDQTPRCSRNCSNGSRRTKKSLR</sequence>
<feature type="region of interest" description="Disordered" evidence="3">
    <location>
        <begin position="1"/>
        <end position="25"/>
    </location>
</feature>
<evidence type="ECO:0000256" key="3">
    <source>
        <dbReference type="SAM" id="MobiDB-lite"/>
    </source>
</evidence>
<name>A0A099EZZ2_9RHOB</name>
<feature type="domain" description="FAD-binding oxidoreductase/transferase type 4 C-terminal" evidence="4">
    <location>
        <begin position="33"/>
        <end position="103"/>
    </location>
</feature>
<dbReference type="GO" id="GO:0050660">
    <property type="term" value="F:flavin adenine dinucleotide binding"/>
    <property type="evidence" value="ECO:0007669"/>
    <property type="project" value="InterPro"/>
</dbReference>
<evidence type="ECO:0000259" key="4">
    <source>
        <dbReference type="Pfam" id="PF02913"/>
    </source>
</evidence>
<evidence type="ECO:0000256" key="2">
    <source>
        <dbReference type="ARBA" id="ARBA00022827"/>
    </source>
</evidence>
<reference evidence="5 6" key="2">
    <citation type="submission" date="2014-10" db="EMBL/GenBank/DDBJ databases">
        <title>Paracoccus sanguinis sp. nov., isolated from clinical specimens of New York State patients.</title>
        <authorList>
            <person name="Mingle L.A."/>
            <person name="Cole J.A."/>
            <person name="Lapierre P."/>
            <person name="Musser K.A."/>
        </authorList>
    </citation>
    <scope>NUCLEOTIDE SEQUENCE [LARGE SCALE GENOMIC DNA]</scope>
    <source>
        <strain evidence="5 6">JCM 14014</strain>
    </source>
</reference>
<dbReference type="SUPFAM" id="SSF55103">
    <property type="entry name" value="FAD-linked oxidases, C-terminal domain"/>
    <property type="match status" value="1"/>
</dbReference>
<keyword evidence="2" id="KW-0274">FAD</keyword>
<reference evidence="5 6" key="1">
    <citation type="submission" date="2014-09" db="EMBL/GenBank/DDBJ databases">
        <authorList>
            <person name="McGinnis J.M."/>
            <person name="Wolfgang W.J."/>
        </authorList>
    </citation>
    <scope>NUCLEOTIDE SEQUENCE [LARGE SCALE GENOMIC DNA]</scope>
    <source>
        <strain evidence="5 6">JCM 14014</strain>
    </source>
</reference>
<comment type="caution">
    <text evidence="5">The sequence shown here is derived from an EMBL/GenBank/DDBJ whole genome shotgun (WGS) entry which is preliminary data.</text>
</comment>
<gene>
    <name evidence="5" type="ORF">IT41_13905</name>
</gene>
<evidence type="ECO:0000313" key="6">
    <source>
        <dbReference type="Proteomes" id="UP000029846"/>
    </source>
</evidence>
<dbReference type="Pfam" id="PF02913">
    <property type="entry name" value="FAD-oxidase_C"/>
    <property type="match status" value="1"/>
</dbReference>
<dbReference type="AlphaFoldDB" id="A0A099EZZ2"/>
<keyword evidence="6" id="KW-1185">Reference proteome</keyword>
<evidence type="ECO:0000256" key="1">
    <source>
        <dbReference type="ARBA" id="ARBA00022630"/>
    </source>
</evidence>
<dbReference type="GO" id="GO:0003824">
    <property type="term" value="F:catalytic activity"/>
    <property type="evidence" value="ECO:0007669"/>
    <property type="project" value="InterPro"/>
</dbReference>
<evidence type="ECO:0000313" key="5">
    <source>
        <dbReference type="EMBL" id="KGJ03531.1"/>
    </source>
</evidence>
<organism evidence="5 6">
    <name type="scientific">Paracoccus halophilus</name>
    <dbReference type="NCBI Taxonomy" id="376733"/>
    <lineage>
        <taxon>Bacteria</taxon>
        <taxon>Pseudomonadati</taxon>
        <taxon>Pseudomonadota</taxon>
        <taxon>Alphaproteobacteria</taxon>
        <taxon>Rhodobacterales</taxon>
        <taxon>Paracoccaceae</taxon>
        <taxon>Paracoccus</taxon>
    </lineage>
</organism>
<dbReference type="InterPro" id="IPR016164">
    <property type="entry name" value="FAD-linked_Oxase-like_C"/>
</dbReference>
<dbReference type="EMBL" id="JRKN01000020">
    <property type="protein sequence ID" value="KGJ03531.1"/>
    <property type="molecule type" value="Genomic_DNA"/>
</dbReference>
<dbReference type="Gene3D" id="3.30.70.2740">
    <property type="match status" value="1"/>
</dbReference>
<dbReference type="Proteomes" id="UP000029846">
    <property type="component" value="Unassembled WGS sequence"/>
</dbReference>